<dbReference type="InterPro" id="IPR009351">
    <property type="entry name" value="AlkZ-like"/>
</dbReference>
<accession>A0A366IMI9</accession>
<dbReference type="GO" id="GO:0003677">
    <property type="term" value="F:DNA binding"/>
    <property type="evidence" value="ECO:0007669"/>
    <property type="project" value="UniProtKB-KW"/>
</dbReference>
<dbReference type="AlphaFoldDB" id="A0A366IMI9"/>
<dbReference type="EMBL" id="QNSB01000003">
    <property type="protein sequence ID" value="RBP72910.1"/>
    <property type="molecule type" value="Genomic_DNA"/>
</dbReference>
<dbReference type="PANTHER" id="PTHR38479">
    <property type="entry name" value="LMO0824 PROTEIN"/>
    <property type="match status" value="1"/>
</dbReference>
<sequence>MDAHLVSAARMLSLGLVHDGEPTTPAEVVRSLGCLQAQALGGALVSIALRTGSDSLDEVRAAFDSGAIVRTWTQRGTIHIAPAVDVGWILGLTAERLMRSEAKRREHFGVDEAMLDAAAQLAETAIAERGPLSRTELLEVFDPLVAGGREGEEYGRQRYLLTTLSMRGVLIQGPCLDGKDELRFALTSSWIPEPTRLEHDDALREWLRRYVLSHGPVTLDDAARWTGLPKTQCRGAIAALREEGDIVGTTIDEREFFCAPDLEDRLSDCAEAAREVFLLPGFDELILGYKDRSFTLHPRHEKAVVPGGNGMFKNTVIEDTRARATWKKSPRRTGPPLVIEPLEGESVDVERAQETAARHPAFVRV</sequence>
<evidence type="ECO:0000313" key="1">
    <source>
        <dbReference type="EMBL" id="RBP72910.1"/>
    </source>
</evidence>
<organism evidence="1 2">
    <name type="scientific">Brevibacterium celere</name>
    <dbReference type="NCBI Taxonomy" id="225845"/>
    <lineage>
        <taxon>Bacteria</taxon>
        <taxon>Bacillati</taxon>
        <taxon>Actinomycetota</taxon>
        <taxon>Actinomycetes</taxon>
        <taxon>Micrococcales</taxon>
        <taxon>Brevibacteriaceae</taxon>
        <taxon>Brevibacterium</taxon>
    </lineage>
</organism>
<dbReference type="Proteomes" id="UP000253509">
    <property type="component" value="Unassembled WGS sequence"/>
</dbReference>
<dbReference type="PANTHER" id="PTHR38479:SF2">
    <property type="entry name" value="WINGED HELIX DNA-BINDING DOMAIN-CONTAINING PROTEIN"/>
    <property type="match status" value="1"/>
</dbReference>
<proteinExistence type="predicted"/>
<dbReference type="Pfam" id="PF06224">
    <property type="entry name" value="AlkZ-like"/>
    <property type="match status" value="1"/>
</dbReference>
<gene>
    <name evidence="1" type="ORF">DFO65_103202</name>
</gene>
<reference evidence="1 2" key="1">
    <citation type="submission" date="2018-06" db="EMBL/GenBank/DDBJ databases">
        <title>Freshwater and sediment microbial communities from various areas in North America, analyzing microbe dynamics in response to fracking.</title>
        <authorList>
            <person name="Lamendella R."/>
        </authorList>
    </citation>
    <scope>NUCLEOTIDE SEQUENCE [LARGE SCALE GENOMIC DNA]</scope>
    <source>
        <strain evidence="1 2">3b_TX</strain>
    </source>
</reference>
<protein>
    <submittedName>
        <fullName evidence="1">Winged helix DNA-binding protein</fullName>
    </submittedName>
</protein>
<keyword evidence="2" id="KW-1185">Reference proteome</keyword>
<evidence type="ECO:0000313" key="2">
    <source>
        <dbReference type="Proteomes" id="UP000253509"/>
    </source>
</evidence>
<name>A0A366IMI9_9MICO</name>
<comment type="caution">
    <text evidence="1">The sequence shown here is derived from an EMBL/GenBank/DDBJ whole genome shotgun (WGS) entry which is preliminary data.</text>
</comment>
<keyword evidence="1" id="KW-0238">DNA-binding</keyword>
<dbReference type="RefSeq" id="WP_113903393.1">
    <property type="nucleotide sequence ID" value="NZ_QNSB01000003.1"/>
</dbReference>